<gene>
    <name evidence="3" type="ORF">PVAG01_08303</name>
</gene>
<comment type="similarity">
    <text evidence="1">Belongs to the glycosyl hydrolase 13 family.</text>
</comment>
<dbReference type="Gene3D" id="3.20.20.80">
    <property type="entry name" value="Glycosidases"/>
    <property type="match status" value="1"/>
</dbReference>
<dbReference type="PANTHER" id="PTHR10357:SF232">
    <property type="entry name" value="GLYCOSYL HYDROLASE FAMILY 13 CATALYTIC DOMAIN-CONTAINING PROTEIN"/>
    <property type="match status" value="1"/>
</dbReference>
<reference evidence="3 4" key="1">
    <citation type="submission" date="2024-06" db="EMBL/GenBank/DDBJ databases">
        <title>Complete genome of Phlyctema vagabunda strain 19-DSS-EL-015.</title>
        <authorList>
            <person name="Fiorenzani C."/>
        </authorList>
    </citation>
    <scope>NUCLEOTIDE SEQUENCE [LARGE SCALE GENOMIC DNA]</scope>
    <source>
        <strain evidence="3 4">19-DSS-EL-015</strain>
    </source>
</reference>
<protein>
    <submittedName>
        <fullName evidence="3">Glycoside hydrolase family 13</fullName>
    </submittedName>
</protein>
<accession>A0ABR4P945</accession>
<evidence type="ECO:0000313" key="3">
    <source>
        <dbReference type="EMBL" id="KAL3419805.1"/>
    </source>
</evidence>
<evidence type="ECO:0000259" key="2">
    <source>
        <dbReference type="Pfam" id="PF00128"/>
    </source>
</evidence>
<keyword evidence="3" id="KW-0378">Hydrolase</keyword>
<dbReference type="EMBL" id="JBFCZG010000007">
    <property type="protein sequence ID" value="KAL3419805.1"/>
    <property type="molecule type" value="Genomic_DNA"/>
</dbReference>
<sequence>MQTTLGGTLFAFQGEEIGMRNAPTSWPIEEFKDIESINYWKKCLDLYSEDKEQLALGRKIIDMKARDHSRTPMQWSPTQNAGFCDPNVKPWMRVMDDYKTINVETQMNADGPDYLSVWQFWHRSLQIRKQHADVFVHGDFQKVDPRDPQIYAFLRTSKEGGK</sequence>
<dbReference type="Proteomes" id="UP001629113">
    <property type="component" value="Unassembled WGS sequence"/>
</dbReference>
<dbReference type="Pfam" id="PF00128">
    <property type="entry name" value="Alpha-amylase"/>
    <property type="match status" value="1"/>
</dbReference>
<dbReference type="InterPro" id="IPR006047">
    <property type="entry name" value="GH13_cat_dom"/>
</dbReference>
<dbReference type="GO" id="GO:0016787">
    <property type="term" value="F:hydrolase activity"/>
    <property type="evidence" value="ECO:0007669"/>
    <property type="project" value="UniProtKB-KW"/>
</dbReference>
<name>A0ABR4P945_9HELO</name>
<organism evidence="3 4">
    <name type="scientific">Phlyctema vagabunda</name>
    <dbReference type="NCBI Taxonomy" id="108571"/>
    <lineage>
        <taxon>Eukaryota</taxon>
        <taxon>Fungi</taxon>
        <taxon>Dikarya</taxon>
        <taxon>Ascomycota</taxon>
        <taxon>Pezizomycotina</taxon>
        <taxon>Leotiomycetes</taxon>
        <taxon>Helotiales</taxon>
        <taxon>Dermateaceae</taxon>
        <taxon>Phlyctema</taxon>
    </lineage>
</organism>
<comment type="caution">
    <text evidence="3">The sequence shown here is derived from an EMBL/GenBank/DDBJ whole genome shotgun (WGS) entry which is preliminary data.</text>
</comment>
<dbReference type="PANTHER" id="PTHR10357">
    <property type="entry name" value="ALPHA-AMYLASE FAMILY MEMBER"/>
    <property type="match status" value="1"/>
</dbReference>
<evidence type="ECO:0000313" key="4">
    <source>
        <dbReference type="Proteomes" id="UP001629113"/>
    </source>
</evidence>
<evidence type="ECO:0000256" key="1">
    <source>
        <dbReference type="ARBA" id="ARBA00008061"/>
    </source>
</evidence>
<dbReference type="SUPFAM" id="SSF51445">
    <property type="entry name" value="(Trans)glycosidases"/>
    <property type="match status" value="1"/>
</dbReference>
<proteinExistence type="inferred from homology"/>
<dbReference type="InterPro" id="IPR017853">
    <property type="entry name" value="GH"/>
</dbReference>
<feature type="domain" description="Glycosyl hydrolase family 13 catalytic" evidence="2">
    <location>
        <begin position="2"/>
        <end position="137"/>
    </location>
</feature>
<keyword evidence="4" id="KW-1185">Reference proteome</keyword>